<accession>A0A9N9NX40</accession>
<reference evidence="1" key="1">
    <citation type="submission" date="2021-06" db="EMBL/GenBank/DDBJ databases">
        <authorList>
            <person name="Kallberg Y."/>
            <person name="Tangrot J."/>
            <person name="Rosling A."/>
        </authorList>
    </citation>
    <scope>NUCLEOTIDE SEQUENCE</scope>
    <source>
        <strain evidence="1">FL966</strain>
    </source>
</reference>
<feature type="non-terminal residue" evidence="1">
    <location>
        <position position="1"/>
    </location>
</feature>
<dbReference type="Proteomes" id="UP000789759">
    <property type="component" value="Unassembled WGS sequence"/>
</dbReference>
<comment type="caution">
    <text evidence="1">The sequence shown here is derived from an EMBL/GenBank/DDBJ whole genome shotgun (WGS) entry which is preliminary data.</text>
</comment>
<evidence type="ECO:0000313" key="1">
    <source>
        <dbReference type="EMBL" id="CAG8781023.1"/>
    </source>
</evidence>
<dbReference type="EMBL" id="CAJVQA010024083">
    <property type="protein sequence ID" value="CAG8781023.1"/>
    <property type="molecule type" value="Genomic_DNA"/>
</dbReference>
<organism evidence="1 2">
    <name type="scientific">Cetraspora pellucida</name>
    <dbReference type="NCBI Taxonomy" id="1433469"/>
    <lineage>
        <taxon>Eukaryota</taxon>
        <taxon>Fungi</taxon>
        <taxon>Fungi incertae sedis</taxon>
        <taxon>Mucoromycota</taxon>
        <taxon>Glomeromycotina</taxon>
        <taxon>Glomeromycetes</taxon>
        <taxon>Diversisporales</taxon>
        <taxon>Gigasporaceae</taxon>
        <taxon>Cetraspora</taxon>
    </lineage>
</organism>
<name>A0A9N9NX40_9GLOM</name>
<dbReference type="AlphaFoldDB" id="A0A9N9NX40"/>
<gene>
    <name evidence="1" type="ORF">CPELLU_LOCUS16395</name>
</gene>
<protein>
    <submittedName>
        <fullName evidence="1">7091_t:CDS:1</fullName>
    </submittedName>
</protein>
<evidence type="ECO:0000313" key="2">
    <source>
        <dbReference type="Proteomes" id="UP000789759"/>
    </source>
</evidence>
<keyword evidence="2" id="KW-1185">Reference proteome</keyword>
<sequence>IMSEHIEENIYPTTLLTIKIYGDIYYSTQTTEGVVKFFEDLDRSCIDGQKWAYTAKTTCNYATTLRSNTWLARSNSSLDQIAKIMFCWSHKLPQKFAVVETNVSAHIMVD</sequence>
<proteinExistence type="predicted"/>